<dbReference type="EnsemblMetazoa" id="CapteT202791">
    <property type="protein sequence ID" value="CapteP202791"/>
    <property type="gene ID" value="CapteG202791"/>
</dbReference>
<dbReference type="EMBL" id="AMQN01006467">
    <property type="status" value="NOT_ANNOTATED_CDS"/>
    <property type="molecule type" value="Genomic_DNA"/>
</dbReference>
<reference evidence="2" key="3">
    <citation type="submission" date="2015-06" db="UniProtKB">
        <authorList>
            <consortium name="EnsemblMetazoa"/>
        </authorList>
    </citation>
    <scope>IDENTIFICATION</scope>
</reference>
<reference evidence="1 3" key="2">
    <citation type="journal article" date="2013" name="Nature">
        <title>Insights into bilaterian evolution from three spiralian genomes.</title>
        <authorList>
            <person name="Simakov O."/>
            <person name="Marletaz F."/>
            <person name="Cho S.J."/>
            <person name="Edsinger-Gonzales E."/>
            <person name="Havlak P."/>
            <person name="Hellsten U."/>
            <person name="Kuo D.H."/>
            <person name="Larsson T."/>
            <person name="Lv J."/>
            <person name="Arendt D."/>
            <person name="Savage R."/>
            <person name="Osoegawa K."/>
            <person name="de Jong P."/>
            <person name="Grimwood J."/>
            <person name="Chapman J.A."/>
            <person name="Shapiro H."/>
            <person name="Aerts A."/>
            <person name="Otillar R.P."/>
            <person name="Terry A.Y."/>
            <person name="Boore J.L."/>
            <person name="Grigoriev I.V."/>
            <person name="Lindberg D.R."/>
            <person name="Seaver E.C."/>
            <person name="Weisblat D.A."/>
            <person name="Putnam N.H."/>
            <person name="Rokhsar D.S."/>
        </authorList>
    </citation>
    <scope>NUCLEOTIDE SEQUENCE</scope>
    <source>
        <strain evidence="1 3">I ESC-2004</strain>
    </source>
</reference>
<protein>
    <submittedName>
        <fullName evidence="1 2">Uncharacterized protein</fullName>
    </submittedName>
</protein>
<name>R7UZ09_CAPTE</name>
<organism evidence="1">
    <name type="scientific">Capitella teleta</name>
    <name type="common">Polychaete worm</name>
    <dbReference type="NCBI Taxonomy" id="283909"/>
    <lineage>
        <taxon>Eukaryota</taxon>
        <taxon>Metazoa</taxon>
        <taxon>Spiralia</taxon>
        <taxon>Lophotrochozoa</taxon>
        <taxon>Annelida</taxon>
        <taxon>Polychaeta</taxon>
        <taxon>Sedentaria</taxon>
        <taxon>Scolecida</taxon>
        <taxon>Capitellidae</taxon>
        <taxon>Capitella</taxon>
    </lineage>
</organism>
<keyword evidence="3" id="KW-1185">Reference proteome</keyword>
<evidence type="ECO:0000313" key="1">
    <source>
        <dbReference type="EMBL" id="ELU09177.1"/>
    </source>
</evidence>
<dbReference type="OrthoDB" id="10066052at2759"/>
<gene>
    <name evidence="1" type="ORF">CAPTEDRAFT_202791</name>
</gene>
<evidence type="ECO:0000313" key="3">
    <source>
        <dbReference type="Proteomes" id="UP000014760"/>
    </source>
</evidence>
<dbReference type="AlphaFoldDB" id="R7UZ09"/>
<sequence>MAQMMRNSWIRLVRQKAGRVEMKGRTVPGFLHPGAGYMLWCEFGNELGGSNCLICSCKPSPQYILNKIHNERLKRRPPEKKFKKTELQVHFEMWKDQCTKVVRLIDKKKKAYFQNKPNGASSKEAFTLIDRLLAKDKTMIDYTLERAQRPGGGVLVLLLAENCCNPC</sequence>
<accession>R7UZ09</accession>
<reference evidence="3" key="1">
    <citation type="submission" date="2012-12" db="EMBL/GenBank/DDBJ databases">
        <authorList>
            <person name="Hellsten U."/>
            <person name="Grimwood J."/>
            <person name="Chapman J.A."/>
            <person name="Shapiro H."/>
            <person name="Aerts A."/>
            <person name="Otillar R.P."/>
            <person name="Terry A.Y."/>
            <person name="Boore J.L."/>
            <person name="Simakov O."/>
            <person name="Marletaz F."/>
            <person name="Cho S.-J."/>
            <person name="Edsinger-Gonzales E."/>
            <person name="Havlak P."/>
            <person name="Kuo D.-H."/>
            <person name="Larsson T."/>
            <person name="Lv J."/>
            <person name="Arendt D."/>
            <person name="Savage R."/>
            <person name="Osoegawa K."/>
            <person name="de Jong P."/>
            <person name="Lindberg D.R."/>
            <person name="Seaver E.C."/>
            <person name="Weisblat D.A."/>
            <person name="Putnam N.H."/>
            <person name="Grigoriev I.V."/>
            <person name="Rokhsar D.S."/>
        </authorList>
    </citation>
    <scope>NUCLEOTIDE SEQUENCE</scope>
    <source>
        <strain evidence="3">I ESC-2004</strain>
    </source>
</reference>
<dbReference type="EMBL" id="KB298452">
    <property type="protein sequence ID" value="ELU09177.1"/>
    <property type="molecule type" value="Genomic_DNA"/>
</dbReference>
<proteinExistence type="predicted"/>
<dbReference type="Proteomes" id="UP000014760">
    <property type="component" value="Unassembled WGS sequence"/>
</dbReference>
<dbReference type="HOGENOM" id="CLU_1596092_0_0_1"/>
<evidence type="ECO:0000313" key="2">
    <source>
        <dbReference type="EnsemblMetazoa" id="CapteP202791"/>
    </source>
</evidence>